<evidence type="ECO:0000256" key="4">
    <source>
        <dbReference type="ARBA" id="ARBA00022837"/>
    </source>
</evidence>
<keyword evidence="4" id="KW-0106">Calcium</keyword>
<dbReference type="RefSeq" id="WP_317833164.1">
    <property type="nucleotide sequence ID" value="NZ_CP136920.1"/>
</dbReference>
<dbReference type="CDD" id="cd16152">
    <property type="entry name" value="sulfatase_like"/>
    <property type="match status" value="1"/>
</dbReference>
<dbReference type="GO" id="GO:0046872">
    <property type="term" value="F:metal ion binding"/>
    <property type="evidence" value="ECO:0007669"/>
    <property type="project" value="UniProtKB-KW"/>
</dbReference>
<dbReference type="PANTHER" id="PTHR42693:SF53">
    <property type="entry name" value="ENDO-4-O-SULFATASE"/>
    <property type="match status" value="1"/>
</dbReference>
<evidence type="ECO:0000256" key="3">
    <source>
        <dbReference type="ARBA" id="ARBA00022801"/>
    </source>
</evidence>
<evidence type="ECO:0000259" key="5">
    <source>
        <dbReference type="Pfam" id="PF00884"/>
    </source>
</evidence>
<dbReference type="PANTHER" id="PTHR42693">
    <property type="entry name" value="ARYLSULFATASE FAMILY MEMBER"/>
    <property type="match status" value="1"/>
</dbReference>
<dbReference type="Pfam" id="PF00884">
    <property type="entry name" value="Sulfatase"/>
    <property type="match status" value="1"/>
</dbReference>
<dbReference type="InterPro" id="IPR000917">
    <property type="entry name" value="Sulfatase_N"/>
</dbReference>
<comment type="similarity">
    <text evidence="1">Belongs to the sulfatase family.</text>
</comment>
<dbReference type="InterPro" id="IPR024607">
    <property type="entry name" value="Sulfatase_CS"/>
</dbReference>
<sequence>MSNKPTRKPNVIVFFTDQQRWDTVGLHGNPLNLTPNFDRLASRGTFAANSITCQPVCGPARSCLQTGQYATTTGVVHNGLPLKEDAVTLAKCFNEAGYDTGYIGKWHLAGDGYRDDPVPEEKRGGYKSWLGADVLEMSSRPYDTVLWNTEGEKVKLPGYRVDAMTDAAIRYVDEHQDNPFFLFISYLEPHHQNNADSYPAPDGHTLPYVDKYTPPDLQALGGTSAQHLPGYYGMIKRLDDALGRLQDSLKSLGLEDDTIVMFTSDHGCHFKTRNAEYKRSIHDASVHVPTAFWGGPFNSGGRIEEMVSLVDLPPSLLDGAGLDVPQTMEGRSILPLTRGQREDWPQEAFIQTSEVQIGRSIRTQRWKYGIETKSRDDWNDDCGTAKCYYETHLYNLEVDPYELNNLIESEGHLPVINEMRNRLIKRMKAIGESEPNIIKAKYNQQGQLHPDAGEEML</sequence>
<dbReference type="InterPro" id="IPR017850">
    <property type="entry name" value="Alkaline_phosphatase_core_sf"/>
</dbReference>
<dbReference type="InterPro" id="IPR050738">
    <property type="entry name" value="Sulfatase"/>
</dbReference>
<dbReference type="KEGG" id="puo:RZN69_20015"/>
<dbReference type="Gene3D" id="3.40.720.10">
    <property type="entry name" value="Alkaline Phosphatase, subunit A"/>
    <property type="match status" value="2"/>
</dbReference>
<protein>
    <submittedName>
        <fullName evidence="6">Sulfatase-like hydrolase/transferase</fullName>
    </submittedName>
</protein>
<dbReference type="Proteomes" id="UP001304300">
    <property type="component" value="Chromosome"/>
</dbReference>
<feature type="domain" description="Sulfatase N-terminal" evidence="5">
    <location>
        <begin position="9"/>
        <end position="321"/>
    </location>
</feature>
<name>A0AAQ3LAE5_9BACT</name>
<keyword evidence="2" id="KW-0479">Metal-binding</keyword>
<evidence type="ECO:0000256" key="1">
    <source>
        <dbReference type="ARBA" id="ARBA00008779"/>
    </source>
</evidence>
<keyword evidence="3 6" id="KW-0378">Hydrolase</keyword>
<dbReference type="PROSITE" id="PS00149">
    <property type="entry name" value="SULFATASE_2"/>
    <property type="match status" value="1"/>
</dbReference>
<dbReference type="GO" id="GO:0004065">
    <property type="term" value="F:arylsulfatase activity"/>
    <property type="evidence" value="ECO:0007669"/>
    <property type="project" value="TreeGrafter"/>
</dbReference>
<evidence type="ECO:0000256" key="2">
    <source>
        <dbReference type="ARBA" id="ARBA00022723"/>
    </source>
</evidence>
<evidence type="ECO:0000313" key="7">
    <source>
        <dbReference type="Proteomes" id="UP001304300"/>
    </source>
</evidence>
<dbReference type="AlphaFoldDB" id="A0AAQ3LAE5"/>
<gene>
    <name evidence="6" type="ORF">RZN69_20015</name>
</gene>
<dbReference type="EMBL" id="CP136920">
    <property type="protein sequence ID" value="WOO40914.1"/>
    <property type="molecule type" value="Genomic_DNA"/>
</dbReference>
<keyword evidence="7" id="KW-1185">Reference proteome</keyword>
<accession>A0AAQ3LAE5</accession>
<dbReference type="SUPFAM" id="SSF53649">
    <property type="entry name" value="Alkaline phosphatase-like"/>
    <property type="match status" value="1"/>
</dbReference>
<proteinExistence type="inferred from homology"/>
<reference evidence="6 7" key="1">
    <citation type="submission" date="2023-10" db="EMBL/GenBank/DDBJ databases">
        <title>Rubellicoccus peritrichatus gen. nov., sp. nov., isolated from an algae of coral reef tank.</title>
        <authorList>
            <person name="Luo J."/>
        </authorList>
    </citation>
    <scope>NUCLEOTIDE SEQUENCE [LARGE SCALE GENOMIC DNA]</scope>
    <source>
        <strain evidence="6 7">CR14</strain>
    </source>
</reference>
<evidence type="ECO:0000313" key="6">
    <source>
        <dbReference type="EMBL" id="WOO40914.1"/>
    </source>
</evidence>
<organism evidence="6 7">
    <name type="scientific">Rubellicoccus peritrichatus</name>
    <dbReference type="NCBI Taxonomy" id="3080537"/>
    <lineage>
        <taxon>Bacteria</taxon>
        <taxon>Pseudomonadati</taxon>
        <taxon>Verrucomicrobiota</taxon>
        <taxon>Opitutia</taxon>
        <taxon>Puniceicoccales</taxon>
        <taxon>Cerasicoccaceae</taxon>
        <taxon>Rubellicoccus</taxon>
    </lineage>
</organism>